<dbReference type="InterPro" id="IPR025833">
    <property type="entry name" value="GDYXXLXY"/>
</dbReference>
<reference evidence="1" key="1">
    <citation type="submission" date="2016-10" db="EMBL/GenBank/DDBJ databases">
        <title>CRISPR-Cas defence system in Roseofilum reptotaenium: evidence of a bacteriophage-cyanobacterium arms race in the coral black band disease.</title>
        <authorList>
            <person name="Buerger P."/>
            <person name="Wood-Charlson E.M."/>
            <person name="Weynberg K.D."/>
            <person name="Willis B."/>
            <person name="Van Oppen M.J."/>
        </authorList>
    </citation>
    <scope>NUCLEOTIDE SEQUENCE [LARGE SCALE GENOMIC DNA]</scope>
    <source>
        <strain evidence="1">AO1-A</strain>
    </source>
</reference>
<evidence type="ECO:0000313" key="1">
    <source>
        <dbReference type="EMBL" id="OJJ22666.1"/>
    </source>
</evidence>
<dbReference type="EMBL" id="MLAW01000042">
    <property type="protein sequence ID" value="OJJ22666.1"/>
    <property type="molecule type" value="Genomic_DNA"/>
</dbReference>
<keyword evidence="2" id="KW-1185">Reference proteome</keyword>
<sequence>MSNSIPPSVLSHPLPTSLKRSQMPWWRLIVPLAIQVGLVVAIPGQAFYTRITGQTVILQTQPVDPYDWLRGYSQTLSYDISRWETLQNLPGWDELSSTPNQFSREFYLILEQPQEQQQGELPQPWSAIAVSPRLPQNLPSNQIALRGRVNQGQLVYGLETYYMPEDQRQKINEEINLAQQQESQPFVVEIKVDERGRSVLIQLCINDQCYQF</sequence>
<evidence type="ECO:0000313" key="2">
    <source>
        <dbReference type="Proteomes" id="UP000183940"/>
    </source>
</evidence>
<dbReference type="STRING" id="1925591.BI308_19570"/>
<protein>
    <recommendedName>
        <fullName evidence="3">Membrane-anchored protein</fullName>
    </recommendedName>
</protein>
<accession>A0A1L9QMJ1</accession>
<name>A0A1L9QMJ1_9CYAN</name>
<dbReference type="Proteomes" id="UP000183940">
    <property type="component" value="Unassembled WGS sequence"/>
</dbReference>
<evidence type="ECO:0008006" key="3">
    <source>
        <dbReference type="Google" id="ProtNLM"/>
    </source>
</evidence>
<dbReference type="Pfam" id="PF14345">
    <property type="entry name" value="GDYXXLXY"/>
    <property type="match status" value="1"/>
</dbReference>
<proteinExistence type="predicted"/>
<gene>
    <name evidence="1" type="ORF">BI308_19570</name>
</gene>
<dbReference type="AlphaFoldDB" id="A0A1L9QMJ1"/>
<comment type="caution">
    <text evidence="1">The sequence shown here is derived from an EMBL/GenBank/DDBJ whole genome shotgun (WGS) entry which is preliminary data.</text>
</comment>
<organism evidence="1 2">
    <name type="scientific">Roseofilum reptotaenium AO1-A</name>
    <dbReference type="NCBI Taxonomy" id="1925591"/>
    <lineage>
        <taxon>Bacteria</taxon>
        <taxon>Bacillati</taxon>
        <taxon>Cyanobacteriota</taxon>
        <taxon>Cyanophyceae</taxon>
        <taxon>Desertifilales</taxon>
        <taxon>Desertifilaceae</taxon>
        <taxon>Roseofilum</taxon>
    </lineage>
</organism>